<evidence type="ECO:0000313" key="3">
    <source>
        <dbReference type="Proteomes" id="UP000318878"/>
    </source>
</evidence>
<gene>
    <name evidence="2" type="ORF">Enr8_51150</name>
</gene>
<accession>A0A5C5UUU0</accession>
<dbReference type="SUPFAM" id="SSF51294">
    <property type="entry name" value="Hedgehog/intein (Hint) domain"/>
    <property type="match status" value="1"/>
</dbReference>
<evidence type="ECO:0000259" key="1">
    <source>
        <dbReference type="SMART" id="SM00306"/>
    </source>
</evidence>
<organism evidence="2 3">
    <name type="scientific">Blastopirellula retiformator</name>
    <dbReference type="NCBI Taxonomy" id="2527970"/>
    <lineage>
        <taxon>Bacteria</taxon>
        <taxon>Pseudomonadati</taxon>
        <taxon>Planctomycetota</taxon>
        <taxon>Planctomycetia</taxon>
        <taxon>Pirellulales</taxon>
        <taxon>Pirellulaceae</taxon>
        <taxon>Blastopirellula</taxon>
    </lineage>
</organism>
<feature type="domain" description="Hint" evidence="1">
    <location>
        <begin position="44"/>
        <end position="163"/>
    </location>
</feature>
<reference evidence="2 3" key="1">
    <citation type="submission" date="2019-02" db="EMBL/GenBank/DDBJ databases">
        <title>Deep-cultivation of Planctomycetes and their phenomic and genomic characterization uncovers novel biology.</title>
        <authorList>
            <person name="Wiegand S."/>
            <person name="Jogler M."/>
            <person name="Boedeker C."/>
            <person name="Pinto D."/>
            <person name="Vollmers J."/>
            <person name="Rivas-Marin E."/>
            <person name="Kohn T."/>
            <person name="Peeters S.H."/>
            <person name="Heuer A."/>
            <person name="Rast P."/>
            <person name="Oberbeckmann S."/>
            <person name="Bunk B."/>
            <person name="Jeske O."/>
            <person name="Meyerdierks A."/>
            <person name="Storesund J.E."/>
            <person name="Kallscheuer N."/>
            <person name="Luecker S."/>
            <person name="Lage O.M."/>
            <person name="Pohl T."/>
            <person name="Merkel B.J."/>
            <person name="Hornburger P."/>
            <person name="Mueller R.-W."/>
            <person name="Bruemmer F."/>
            <person name="Labrenz M."/>
            <person name="Spormann A.M."/>
            <person name="Op Den Camp H."/>
            <person name="Overmann J."/>
            <person name="Amann R."/>
            <person name="Jetten M.S.M."/>
            <person name="Mascher T."/>
            <person name="Medema M.H."/>
            <person name="Devos D.P."/>
            <person name="Kaster A.-K."/>
            <person name="Ovreas L."/>
            <person name="Rohde M."/>
            <person name="Galperin M.Y."/>
            <person name="Jogler C."/>
        </authorList>
    </citation>
    <scope>NUCLEOTIDE SEQUENCE [LARGE SCALE GENOMIC DNA]</scope>
    <source>
        <strain evidence="2 3">Enr8</strain>
    </source>
</reference>
<proteinExistence type="predicted"/>
<name>A0A5C5UUU0_9BACT</name>
<comment type="caution">
    <text evidence="2">The sequence shown here is derived from an EMBL/GenBank/DDBJ whole genome shotgun (WGS) entry which is preliminary data.</text>
</comment>
<dbReference type="InterPro" id="IPR006141">
    <property type="entry name" value="Intein_N"/>
</dbReference>
<sequence length="391" mass="43674">MGAITKAKQFRVFVNAVNKSDYVAKGVKALRASPVDEAFSTLRKACFSRDTLVSTELGLRSIGEIRPGERVHSFDFEAGEWKLRTVTDRIDSIYEGAVLTIETGDSEIETTIHHPFWVIRGHELSKRSTPRLLSAGEDEGPVFPGRWVNSHELQAGDVITGRDGRPQIIRQIHQRYEESFPVSNLTIGDFHNYAVGVDSILVHNESLCDDGIERLNELVNQGAVRLEDAEYYALSFDNADEILKKLDDFRAPTRVTGETASTATGKSVHKALADARRAGGDFDLVQTAIKDKAGNPILVSKRVNLKTGLPQPGARLQEAIPDAVNFRRKLILDDKPLGRPIAKDRQEIIRFIEAYRRREGHLPDVIGIQRYDPKTGQPILTELYLPNDFLP</sequence>
<dbReference type="InterPro" id="IPR036844">
    <property type="entry name" value="Hint_dom_sf"/>
</dbReference>
<dbReference type="SMART" id="SM00306">
    <property type="entry name" value="HintN"/>
    <property type="match status" value="1"/>
</dbReference>
<evidence type="ECO:0000313" key="2">
    <source>
        <dbReference type="EMBL" id="TWT29252.1"/>
    </source>
</evidence>
<dbReference type="Gene3D" id="2.170.16.10">
    <property type="entry name" value="Hedgehog/Intein (Hint) domain"/>
    <property type="match status" value="1"/>
</dbReference>
<dbReference type="Proteomes" id="UP000318878">
    <property type="component" value="Unassembled WGS sequence"/>
</dbReference>
<dbReference type="GO" id="GO:0016539">
    <property type="term" value="P:intein-mediated protein splicing"/>
    <property type="evidence" value="ECO:0007669"/>
    <property type="project" value="InterPro"/>
</dbReference>
<dbReference type="CDD" id="cd00081">
    <property type="entry name" value="Hint"/>
    <property type="match status" value="1"/>
</dbReference>
<dbReference type="InterPro" id="IPR003587">
    <property type="entry name" value="Hint_dom_N"/>
</dbReference>
<dbReference type="PROSITE" id="PS50817">
    <property type="entry name" value="INTEIN_N_TER"/>
    <property type="match status" value="1"/>
</dbReference>
<dbReference type="EMBL" id="SJPF01000010">
    <property type="protein sequence ID" value="TWT29252.1"/>
    <property type="molecule type" value="Genomic_DNA"/>
</dbReference>
<dbReference type="Pfam" id="PF07591">
    <property type="entry name" value="PT-HINT"/>
    <property type="match status" value="1"/>
</dbReference>
<protein>
    <recommendedName>
        <fullName evidence="1">Hint domain-containing protein</fullName>
    </recommendedName>
</protein>
<keyword evidence="3" id="KW-1185">Reference proteome</keyword>
<dbReference type="AlphaFoldDB" id="A0A5C5UUU0"/>